<dbReference type="InterPro" id="IPR040521">
    <property type="entry name" value="KDZ"/>
</dbReference>
<evidence type="ECO:0000259" key="1">
    <source>
        <dbReference type="Pfam" id="PF18718"/>
    </source>
</evidence>
<name>A0A8B6E692_MYTGA</name>
<comment type="caution">
    <text evidence="2">The sequence shown here is derived from an EMBL/GenBank/DDBJ whole genome shotgun (WGS) entry which is preliminary data.</text>
</comment>
<dbReference type="OrthoDB" id="10067685at2759"/>
<feature type="domain" description="CxC5 like cysteine cluster associated with KDZ" evidence="1">
    <location>
        <begin position="98"/>
        <end position="206"/>
    </location>
</feature>
<gene>
    <name evidence="2" type="ORF">MGAL_10B031501</name>
</gene>
<dbReference type="Proteomes" id="UP000596742">
    <property type="component" value="Unassembled WGS sequence"/>
</dbReference>
<reference evidence="2" key="1">
    <citation type="submission" date="2018-11" db="EMBL/GenBank/DDBJ databases">
        <authorList>
            <person name="Alioto T."/>
            <person name="Alioto T."/>
        </authorList>
    </citation>
    <scope>NUCLEOTIDE SEQUENCE</scope>
</reference>
<evidence type="ECO:0000313" key="2">
    <source>
        <dbReference type="EMBL" id="VDI29259.1"/>
    </source>
</evidence>
<accession>A0A8B6E692</accession>
<proteinExistence type="predicted"/>
<sequence length="539" mass="62223">MDLKDKLKPLTKVEDVKRITEFIKILPFGLKDRYQHITNLLNNTKNQEYSVTEVAGLIQTLETILPRFQDNISDVSSESAEEECSNYIKGGICNVGVVNIFPPITKCCGILKTVASKSCTVYRSRFKPVTGFMHEIKCNKCNTLYKCSTYKVKGKELYYKDALTLDYFMSTCDTVFSKEFLNIVDIDLYRKAASFESIAYAYNDEFLGCKWMDSSNSTEILDRRRLSEAWYKKTIIEMFTEHKIVEEIEFIKSDEIEALLEFNVEKLWKGFSKKWSSSFHTDNCKHAECSKAIIIDGHMKGTRSVCAARGVKTVESEELGTVEMSCTKMPCKGSLYCHDHKSLQMENHKASVAKEFDNEEDSTECRTLKAKGPLKKCKTAGICASVYNCGIINGMTELYGCESLTQVYMFLVWLAKELLHFPNLLAYDDACHLKKFIINPVRINKSQYSQFLATLRIVVDKMHFANHVDKWCRRNVNPYTDDQFNNINTEACEQTFQFVAKYKYTTKHMSHGKYNLFMLKLSEMFNMDRLVRNRKKSKC</sequence>
<dbReference type="InterPro" id="IPR041539">
    <property type="entry name" value="CxC5"/>
</dbReference>
<dbReference type="EMBL" id="UYJE01004579">
    <property type="protein sequence ID" value="VDI29259.1"/>
    <property type="molecule type" value="Genomic_DNA"/>
</dbReference>
<organism evidence="2 3">
    <name type="scientific">Mytilus galloprovincialis</name>
    <name type="common">Mediterranean mussel</name>
    <dbReference type="NCBI Taxonomy" id="29158"/>
    <lineage>
        <taxon>Eukaryota</taxon>
        <taxon>Metazoa</taxon>
        <taxon>Spiralia</taxon>
        <taxon>Lophotrochozoa</taxon>
        <taxon>Mollusca</taxon>
        <taxon>Bivalvia</taxon>
        <taxon>Autobranchia</taxon>
        <taxon>Pteriomorphia</taxon>
        <taxon>Mytilida</taxon>
        <taxon>Mytiloidea</taxon>
        <taxon>Mytilidae</taxon>
        <taxon>Mytilinae</taxon>
        <taxon>Mytilus</taxon>
    </lineage>
</organism>
<dbReference type="Pfam" id="PF18718">
    <property type="entry name" value="CxC5"/>
    <property type="match status" value="1"/>
</dbReference>
<dbReference type="AlphaFoldDB" id="A0A8B6E692"/>
<evidence type="ECO:0000313" key="3">
    <source>
        <dbReference type="Proteomes" id="UP000596742"/>
    </source>
</evidence>
<protein>
    <recommendedName>
        <fullName evidence="1">CxC5 like cysteine cluster associated with KDZ domain-containing protein</fullName>
    </recommendedName>
</protein>
<keyword evidence="3" id="KW-1185">Reference proteome</keyword>
<dbReference type="Pfam" id="PF18758">
    <property type="entry name" value="KDZ"/>
    <property type="match status" value="1"/>
</dbReference>